<dbReference type="SUPFAM" id="SSF53098">
    <property type="entry name" value="Ribonuclease H-like"/>
    <property type="match status" value="1"/>
</dbReference>
<feature type="domain" description="3'-5' exonuclease" evidence="1">
    <location>
        <begin position="33"/>
        <end position="196"/>
    </location>
</feature>
<protein>
    <recommendedName>
        <fullName evidence="1">3'-5' exonuclease domain-containing protein</fullName>
    </recommendedName>
</protein>
<dbReference type="AlphaFoldDB" id="A0A0D2CDY2"/>
<dbReference type="PANTHER" id="PTHR43040">
    <property type="entry name" value="RIBONUCLEASE D"/>
    <property type="match status" value="1"/>
</dbReference>
<organism evidence="2 3">
    <name type="scientific">Cladophialophora immunda</name>
    <dbReference type="NCBI Taxonomy" id="569365"/>
    <lineage>
        <taxon>Eukaryota</taxon>
        <taxon>Fungi</taxon>
        <taxon>Dikarya</taxon>
        <taxon>Ascomycota</taxon>
        <taxon>Pezizomycotina</taxon>
        <taxon>Eurotiomycetes</taxon>
        <taxon>Chaetothyriomycetidae</taxon>
        <taxon>Chaetothyriales</taxon>
        <taxon>Herpotrichiellaceae</taxon>
        <taxon>Cladophialophora</taxon>
    </lineage>
</organism>
<dbReference type="STRING" id="569365.A0A0D2CDY2"/>
<gene>
    <name evidence="2" type="ORF">PV07_12794</name>
</gene>
<dbReference type="GO" id="GO:0006139">
    <property type="term" value="P:nucleobase-containing compound metabolic process"/>
    <property type="evidence" value="ECO:0007669"/>
    <property type="project" value="InterPro"/>
</dbReference>
<reference evidence="2 3" key="1">
    <citation type="submission" date="2015-01" db="EMBL/GenBank/DDBJ databases">
        <title>The Genome Sequence of Cladophialophora immunda CBS83496.</title>
        <authorList>
            <consortium name="The Broad Institute Genomics Platform"/>
            <person name="Cuomo C."/>
            <person name="de Hoog S."/>
            <person name="Gorbushina A."/>
            <person name="Stielow B."/>
            <person name="Teixiera M."/>
            <person name="Abouelleil A."/>
            <person name="Chapman S.B."/>
            <person name="Priest M."/>
            <person name="Young S.K."/>
            <person name="Wortman J."/>
            <person name="Nusbaum C."/>
            <person name="Birren B."/>
        </authorList>
    </citation>
    <scope>NUCLEOTIDE SEQUENCE [LARGE SCALE GENOMIC DNA]</scope>
    <source>
        <strain evidence="2 3">CBS 83496</strain>
    </source>
</reference>
<evidence type="ECO:0000313" key="3">
    <source>
        <dbReference type="Proteomes" id="UP000054466"/>
    </source>
</evidence>
<dbReference type="EMBL" id="KN847189">
    <property type="protein sequence ID" value="KIW21779.1"/>
    <property type="molecule type" value="Genomic_DNA"/>
</dbReference>
<dbReference type="Pfam" id="PF01612">
    <property type="entry name" value="DNA_pol_A_exo1"/>
    <property type="match status" value="1"/>
</dbReference>
<dbReference type="GO" id="GO:0003676">
    <property type="term" value="F:nucleic acid binding"/>
    <property type="evidence" value="ECO:0007669"/>
    <property type="project" value="InterPro"/>
</dbReference>
<dbReference type="HOGENOM" id="CLU_061834_0_0_1"/>
<dbReference type="InterPro" id="IPR002562">
    <property type="entry name" value="3'-5'_exonuclease_dom"/>
</dbReference>
<evidence type="ECO:0000313" key="2">
    <source>
        <dbReference type="EMBL" id="KIW21779.1"/>
    </source>
</evidence>
<dbReference type="GO" id="GO:0008408">
    <property type="term" value="F:3'-5' exonuclease activity"/>
    <property type="evidence" value="ECO:0007669"/>
    <property type="project" value="InterPro"/>
</dbReference>
<dbReference type="Gene3D" id="3.30.420.10">
    <property type="entry name" value="Ribonuclease H-like superfamily/Ribonuclease H"/>
    <property type="match status" value="1"/>
</dbReference>
<dbReference type="GeneID" id="27351988"/>
<dbReference type="InterPro" id="IPR036397">
    <property type="entry name" value="RNaseH_sf"/>
</dbReference>
<dbReference type="InterPro" id="IPR012337">
    <property type="entry name" value="RNaseH-like_sf"/>
</dbReference>
<dbReference type="Proteomes" id="UP000054466">
    <property type="component" value="Unassembled WGS sequence"/>
</dbReference>
<name>A0A0D2CDY2_9EURO</name>
<accession>A0A0D2CDY2</accession>
<keyword evidence="3" id="KW-1185">Reference proteome</keyword>
<dbReference type="RefSeq" id="XP_016241995.1">
    <property type="nucleotide sequence ID" value="XM_016400360.1"/>
</dbReference>
<dbReference type="OrthoDB" id="4156109at2759"/>
<dbReference type="PANTHER" id="PTHR43040:SF1">
    <property type="entry name" value="RIBONUCLEASE D"/>
    <property type="match status" value="1"/>
</dbReference>
<proteinExistence type="predicted"/>
<dbReference type="VEuPathDB" id="FungiDB:PV07_12794"/>
<evidence type="ECO:0000259" key="1">
    <source>
        <dbReference type="Pfam" id="PF01612"/>
    </source>
</evidence>
<sequence length="313" mass="34121">MAPFVVDDEPKLHALLALITKRTGAGQDQLMFVDLEGVNLGRTGTIAIMQLLMPPSPVVYLVDVHRLGAKAFGLTTADGTSLQTALESPDIFKVFFDIRNDSGALHAHFGVNVAGIIDLQVVEYATRNPRGRFVNGLAKCIEKDLPHNPAWSLVKDKGRRLFAPEVGGRYEVFLERPLRDEILEYCEQDVTLMPRLLAAYGERLQAGVAAQLQGIVDGRIRLSKTDTFNGKGRHMAVGPRLTPSRYRDVSASRELELVRSPQLVHLCRLDDGCIEDLTDQLATVQINAGEATASAQGTSSLTAVARTVVPAAR</sequence>